<gene>
    <name evidence="1" type="ORF">D7X12_33410</name>
</gene>
<dbReference type="NCBIfam" id="NF003818">
    <property type="entry name" value="PRK05409.1"/>
    <property type="match status" value="1"/>
</dbReference>
<proteinExistence type="predicted"/>
<dbReference type="Gene3D" id="3.20.20.150">
    <property type="entry name" value="Divalent-metal-dependent TIM barrel enzymes"/>
    <property type="match status" value="1"/>
</dbReference>
<protein>
    <submittedName>
        <fullName evidence="1">DUF692 domain-containing protein</fullName>
    </submittedName>
</protein>
<dbReference type="SUPFAM" id="SSF51658">
    <property type="entry name" value="Xylose isomerase-like"/>
    <property type="match status" value="1"/>
</dbReference>
<dbReference type="OrthoDB" id="9763101at2"/>
<comment type="caution">
    <text evidence="1">The sequence shown here is derived from an EMBL/GenBank/DDBJ whole genome shotgun (WGS) entry which is preliminary data.</text>
</comment>
<dbReference type="Pfam" id="PF05114">
    <property type="entry name" value="MbnB_TglH_ChrH"/>
    <property type="match status" value="1"/>
</dbReference>
<dbReference type="EMBL" id="RAWG01000310">
    <property type="protein sequence ID" value="RKH35985.1"/>
    <property type="molecule type" value="Genomic_DNA"/>
</dbReference>
<evidence type="ECO:0000313" key="1">
    <source>
        <dbReference type="EMBL" id="RKH35985.1"/>
    </source>
</evidence>
<evidence type="ECO:0000313" key="2">
    <source>
        <dbReference type="Proteomes" id="UP000273405"/>
    </source>
</evidence>
<dbReference type="RefSeq" id="WP_120629273.1">
    <property type="nucleotide sequence ID" value="NZ_RAWG01000310.1"/>
</dbReference>
<dbReference type="PANTHER" id="PTHR42194:SF1">
    <property type="entry name" value="UPF0276 PROTEIN HI_1600"/>
    <property type="match status" value="1"/>
</dbReference>
<dbReference type="Proteomes" id="UP000273405">
    <property type="component" value="Unassembled WGS sequence"/>
</dbReference>
<dbReference type="AlphaFoldDB" id="A0A3A8N4F4"/>
<name>A0A3A8N4F4_9BACT</name>
<organism evidence="1 2">
    <name type="scientific">Corallococcus sicarius</name>
    <dbReference type="NCBI Taxonomy" id="2316726"/>
    <lineage>
        <taxon>Bacteria</taxon>
        <taxon>Pseudomonadati</taxon>
        <taxon>Myxococcota</taxon>
        <taxon>Myxococcia</taxon>
        <taxon>Myxococcales</taxon>
        <taxon>Cystobacterineae</taxon>
        <taxon>Myxococcaceae</taxon>
        <taxon>Corallococcus</taxon>
    </lineage>
</organism>
<reference evidence="2" key="1">
    <citation type="submission" date="2018-09" db="EMBL/GenBank/DDBJ databases">
        <authorList>
            <person name="Livingstone P.G."/>
            <person name="Whitworth D.E."/>
        </authorList>
    </citation>
    <scope>NUCLEOTIDE SEQUENCE [LARGE SCALE GENOMIC DNA]</scope>
    <source>
        <strain evidence="2">CA040B</strain>
    </source>
</reference>
<keyword evidence="2" id="KW-1185">Reference proteome</keyword>
<dbReference type="InterPro" id="IPR036237">
    <property type="entry name" value="Xyl_isomerase-like_sf"/>
</dbReference>
<accession>A0A3A8N4F4</accession>
<sequence length="276" mass="30588">MGLPFLGVGLSYRWDLNPHLARGNPGVDWLELTPEHFLPLTPDAERRLDLLAKRYPLVGHSLELSVGSDGVDAPGYREGLRRITQRTKSVWHGDHLCFTRVGDLPLRALTPVPLTDEAVATCVRNVKAAQADLGVPFVVENIAYLFHTPLNTLDEADFLRRVVEGADCGLLLDLHNLYCNAANHGFDPYAFLDRLPLERVVQIHLAGGMTMEGLRLDSHSAPSPEEVWQLLEYVAPRCPVRGVNFEMDSGFPPFARLVEELARARAILQRCGANAA</sequence>
<dbReference type="InterPro" id="IPR007801">
    <property type="entry name" value="MbnB/TglH/ChrH"/>
</dbReference>
<dbReference type="PANTHER" id="PTHR42194">
    <property type="entry name" value="UPF0276 PROTEIN HI_1600"/>
    <property type="match status" value="1"/>
</dbReference>